<accession>A0A150TDU9</accession>
<evidence type="ECO:0000313" key="5">
    <source>
        <dbReference type="Proteomes" id="UP000075604"/>
    </source>
</evidence>
<organism evidence="3 4">
    <name type="scientific">Sorangium cellulosum</name>
    <name type="common">Polyangium cellulosum</name>
    <dbReference type="NCBI Taxonomy" id="56"/>
    <lineage>
        <taxon>Bacteria</taxon>
        <taxon>Pseudomonadati</taxon>
        <taxon>Myxococcota</taxon>
        <taxon>Polyangia</taxon>
        <taxon>Polyangiales</taxon>
        <taxon>Polyangiaceae</taxon>
        <taxon>Sorangium</taxon>
    </lineage>
</organism>
<feature type="region of interest" description="Disordered" evidence="1">
    <location>
        <begin position="16"/>
        <end position="37"/>
    </location>
</feature>
<evidence type="ECO:0000313" key="4">
    <source>
        <dbReference type="Proteomes" id="UP000075502"/>
    </source>
</evidence>
<name>A0A150TDU9_SORCE</name>
<gene>
    <name evidence="2" type="ORF">BE04_09250</name>
    <name evidence="3" type="ORF">BE21_04910</name>
</gene>
<dbReference type="EMBL" id="JELX01000633">
    <property type="protein sequence ID" value="KYF63259.1"/>
    <property type="molecule type" value="Genomic_DNA"/>
</dbReference>
<dbReference type="EMBL" id="JEME01002902">
    <property type="protein sequence ID" value="KYG02875.1"/>
    <property type="molecule type" value="Genomic_DNA"/>
</dbReference>
<reference evidence="4 5" key="1">
    <citation type="submission" date="2014-02" db="EMBL/GenBank/DDBJ databases">
        <title>The small core and large imbalanced accessory genome model reveals a collaborative survival strategy of Sorangium cellulosum strains in nature.</title>
        <authorList>
            <person name="Han K."/>
            <person name="Peng R."/>
            <person name="Blom J."/>
            <person name="Li Y.-Z."/>
        </authorList>
    </citation>
    <scope>NUCLEOTIDE SEQUENCE [LARGE SCALE GENOMIC DNA]</scope>
    <source>
        <strain evidence="3 4">So0007-03</strain>
        <strain evidence="2 5">So0157-18</strain>
    </source>
</reference>
<dbReference type="Proteomes" id="UP000075502">
    <property type="component" value="Unassembled WGS sequence"/>
</dbReference>
<sequence>MSVAIYKLDDHVVRAADHRRERQGQGGAEPGREPESAAHPEYWQRIIKGIIIVTAVSVDLRKYLRKR</sequence>
<evidence type="ECO:0000313" key="3">
    <source>
        <dbReference type="EMBL" id="KYG02875.1"/>
    </source>
</evidence>
<evidence type="ECO:0000256" key="1">
    <source>
        <dbReference type="SAM" id="MobiDB-lite"/>
    </source>
</evidence>
<proteinExistence type="predicted"/>
<comment type="caution">
    <text evidence="3">The sequence shown here is derived from an EMBL/GenBank/DDBJ whole genome shotgun (WGS) entry which is preliminary data.</text>
</comment>
<dbReference type="Proteomes" id="UP000075604">
    <property type="component" value="Unassembled WGS sequence"/>
</dbReference>
<dbReference type="AlphaFoldDB" id="A0A150TDU9"/>
<protein>
    <submittedName>
        <fullName evidence="3">Uncharacterized protein</fullName>
    </submittedName>
</protein>
<evidence type="ECO:0000313" key="2">
    <source>
        <dbReference type="EMBL" id="KYF63259.1"/>
    </source>
</evidence>